<organism evidence="1 2">
    <name type="scientific">Aquisphaera giovannonii</name>
    <dbReference type="NCBI Taxonomy" id="406548"/>
    <lineage>
        <taxon>Bacteria</taxon>
        <taxon>Pseudomonadati</taxon>
        <taxon>Planctomycetota</taxon>
        <taxon>Planctomycetia</taxon>
        <taxon>Isosphaerales</taxon>
        <taxon>Isosphaeraceae</taxon>
        <taxon>Aquisphaera</taxon>
    </lineage>
</organism>
<sequence>MIFLEGCATVPRGAEIAATTTSFAYSTGRGSQAFGTTPSLTINALKEAMNDLEMGDIKINREVGISQVRARTKDHRSVVATIRFHQGLSTVAVRIGWFGDEPLSHALLGRVGVRLGTREAESIPAEAPSEPSGNPFFSRQAVPDYEMLRDFVEAPYRDRVVP</sequence>
<accession>A0A5B9W0K6</accession>
<proteinExistence type="predicted"/>
<dbReference type="Pfam" id="PF12092">
    <property type="entry name" value="DUF3568"/>
    <property type="match status" value="1"/>
</dbReference>
<dbReference type="Proteomes" id="UP000324233">
    <property type="component" value="Chromosome"/>
</dbReference>
<name>A0A5B9W0K6_9BACT</name>
<dbReference type="KEGG" id="agv:OJF2_19870"/>
<dbReference type="EMBL" id="CP042997">
    <property type="protein sequence ID" value="QEH33485.1"/>
    <property type="molecule type" value="Genomic_DNA"/>
</dbReference>
<dbReference type="AlphaFoldDB" id="A0A5B9W0K6"/>
<protein>
    <submittedName>
        <fullName evidence="1">Uncharacterized protein</fullName>
    </submittedName>
</protein>
<dbReference type="InterPro" id="IPR021952">
    <property type="entry name" value="Flpp3-like"/>
</dbReference>
<reference evidence="1 2" key="1">
    <citation type="submission" date="2019-08" db="EMBL/GenBank/DDBJ databases">
        <title>Deep-cultivation of Planctomycetes and their phenomic and genomic characterization uncovers novel biology.</title>
        <authorList>
            <person name="Wiegand S."/>
            <person name="Jogler M."/>
            <person name="Boedeker C."/>
            <person name="Pinto D."/>
            <person name="Vollmers J."/>
            <person name="Rivas-Marin E."/>
            <person name="Kohn T."/>
            <person name="Peeters S.H."/>
            <person name="Heuer A."/>
            <person name="Rast P."/>
            <person name="Oberbeckmann S."/>
            <person name="Bunk B."/>
            <person name="Jeske O."/>
            <person name="Meyerdierks A."/>
            <person name="Storesund J.E."/>
            <person name="Kallscheuer N."/>
            <person name="Luecker S."/>
            <person name="Lage O.M."/>
            <person name="Pohl T."/>
            <person name="Merkel B.J."/>
            <person name="Hornburger P."/>
            <person name="Mueller R.-W."/>
            <person name="Bruemmer F."/>
            <person name="Labrenz M."/>
            <person name="Spormann A.M."/>
            <person name="Op den Camp H."/>
            <person name="Overmann J."/>
            <person name="Amann R."/>
            <person name="Jetten M.S.M."/>
            <person name="Mascher T."/>
            <person name="Medema M.H."/>
            <person name="Devos D.P."/>
            <person name="Kaster A.-K."/>
            <person name="Ovreas L."/>
            <person name="Rohde M."/>
            <person name="Galperin M.Y."/>
            <person name="Jogler C."/>
        </authorList>
    </citation>
    <scope>NUCLEOTIDE SEQUENCE [LARGE SCALE GENOMIC DNA]</scope>
    <source>
        <strain evidence="1 2">OJF2</strain>
    </source>
</reference>
<keyword evidence="2" id="KW-1185">Reference proteome</keyword>
<evidence type="ECO:0000313" key="1">
    <source>
        <dbReference type="EMBL" id="QEH33485.1"/>
    </source>
</evidence>
<evidence type="ECO:0000313" key="2">
    <source>
        <dbReference type="Proteomes" id="UP000324233"/>
    </source>
</evidence>
<gene>
    <name evidence="1" type="ORF">OJF2_19870</name>
</gene>